<dbReference type="OrthoDB" id="543755at2"/>
<dbReference type="GO" id="GO:0015774">
    <property type="term" value="P:polysaccharide transport"/>
    <property type="evidence" value="ECO:0007669"/>
    <property type="project" value="InterPro"/>
</dbReference>
<protein>
    <submittedName>
        <fullName evidence="1">Capsule polysaccharide biosynthesis protein</fullName>
    </submittedName>
</protein>
<dbReference type="GO" id="GO:0000271">
    <property type="term" value="P:polysaccharide biosynthetic process"/>
    <property type="evidence" value="ECO:0007669"/>
    <property type="project" value="InterPro"/>
</dbReference>
<name>A0A1E3H6Q2_9HYPH</name>
<dbReference type="Pfam" id="PF05159">
    <property type="entry name" value="Capsule_synth"/>
    <property type="match status" value="1"/>
</dbReference>
<dbReference type="EMBL" id="MCRJ01000010">
    <property type="protein sequence ID" value="ODN71984.1"/>
    <property type="molecule type" value="Genomic_DNA"/>
</dbReference>
<dbReference type="Proteomes" id="UP000094622">
    <property type="component" value="Unassembled WGS sequence"/>
</dbReference>
<evidence type="ECO:0000313" key="1">
    <source>
        <dbReference type="EMBL" id="ODN71984.1"/>
    </source>
</evidence>
<evidence type="ECO:0000313" key="2">
    <source>
        <dbReference type="Proteomes" id="UP000094622"/>
    </source>
</evidence>
<dbReference type="RefSeq" id="WP_069305830.1">
    <property type="nucleotide sequence ID" value="NZ_MCRJ01000010.1"/>
</dbReference>
<comment type="caution">
    <text evidence="1">The sequence shown here is derived from an EMBL/GenBank/DDBJ whole genome shotgun (WGS) entry which is preliminary data.</text>
</comment>
<keyword evidence="2" id="KW-1185">Reference proteome</keyword>
<sequence>MTEMQDDPPLGLVNRNAEWMPPSGATLAAWKGTRIKMPWLAAALDAGRLAPFWERGDRLDGYVGWGLKPPARIARYWALARRFPYWIVEDGFLRSVGLGKSGVPPISIVVDDLGIHFDARTPSRFERICADHDFQPMLERARDLRSAVVRFRLTKYNHLPDIPPRLPPKKRPRVLLIDQVDGDFSVIGGCANRASFAAMLDTALKIRRAPTCSSGCIRTWWPAMSTAISTHSPPASPG</sequence>
<organism evidence="1 2">
    <name type="scientific">Methylobrevis pamukkalensis</name>
    <dbReference type="NCBI Taxonomy" id="1439726"/>
    <lineage>
        <taxon>Bacteria</taxon>
        <taxon>Pseudomonadati</taxon>
        <taxon>Pseudomonadota</taxon>
        <taxon>Alphaproteobacteria</taxon>
        <taxon>Hyphomicrobiales</taxon>
        <taxon>Pleomorphomonadaceae</taxon>
        <taxon>Methylobrevis</taxon>
    </lineage>
</organism>
<dbReference type="AlphaFoldDB" id="A0A1E3H6Q2"/>
<proteinExistence type="predicted"/>
<gene>
    <name evidence="1" type="ORF">A6302_00717</name>
</gene>
<accession>A0A1E3H6Q2</accession>
<reference evidence="1 2" key="1">
    <citation type="submission" date="2016-07" db="EMBL/GenBank/DDBJ databases">
        <title>Draft Genome Sequence of Methylobrevis pamukkalensis PK2.</title>
        <authorList>
            <person name="Vasilenko O.V."/>
            <person name="Doronina N.V."/>
            <person name="Shmareva M.N."/>
            <person name="Tarlachkov S.V."/>
            <person name="Mustakhimov I."/>
            <person name="Trotsenko Y.A."/>
        </authorList>
    </citation>
    <scope>NUCLEOTIDE SEQUENCE [LARGE SCALE GENOMIC DNA]</scope>
    <source>
        <strain evidence="1 2">PK2</strain>
    </source>
</reference>
<dbReference type="InterPro" id="IPR007833">
    <property type="entry name" value="Capsule_polysaccharide_synth"/>
</dbReference>